<keyword evidence="3" id="KW-1185">Reference proteome</keyword>
<dbReference type="PANTHER" id="PTHR12358:SF105">
    <property type="entry name" value="DAGKC DOMAIN-CONTAINING PROTEIN"/>
    <property type="match status" value="1"/>
</dbReference>
<dbReference type="SMART" id="SM00046">
    <property type="entry name" value="DAGKc"/>
    <property type="match status" value="1"/>
</dbReference>
<gene>
    <name evidence="2" type="ORF">NLI96_g8274</name>
</gene>
<dbReference type="GO" id="GO:0046512">
    <property type="term" value="P:sphingosine biosynthetic process"/>
    <property type="evidence" value="ECO:0007669"/>
    <property type="project" value="TreeGrafter"/>
</dbReference>
<dbReference type="Gene3D" id="3.40.50.10330">
    <property type="entry name" value="Probable inorganic polyphosphate/atp-NAD kinase, domain 1"/>
    <property type="match status" value="1"/>
</dbReference>
<dbReference type="GO" id="GO:0005737">
    <property type="term" value="C:cytoplasm"/>
    <property type="evidence" value="ECO:0007669"/>
    <property type="project" value="TreeGrafter"/>
</dbReference>
<reference evidence="2" key="1">
    <citation type="submission" date="2022-07" db="EMBL/GenBank/DDBJ databases">
        <title>Genome Sequence of Physisporinus lineatus.</title>
        <authorList>
            <person name="Buettner E."/>
        </authorList>
    </citation>
    <scope>NUCLEOTIDE SEQUENCE</scope>
    <source>
        <strain evidence="2">VT162</strain>
    </source>
</reference>
<evidence type="ECO:0000259" key="1">
    <source>
        <dbReference type="PROSITE" id="PS50146"/>
    </source>
</evidence>
<dbReference type="PROSITE" id="PS50146">
    <property type="entry name" value="DAGK"/>
    <property type="match status" value="1"/>
</dbReference>
<dbReference type="GO" id="GO:0016020">
    <property type="term" value="C:membrane"/>
    <property type="evidence" value="ECO:0007669"/>
    <property type="project" value="TreeGrafter"/>
</dbReference>
<dbReference type="GO" id="GO:0001727">
    <property type="term" value="F:lipid kinase activity"/>
    <property type="evidence" value="ECO:0007669"/>
    <property type="project" value="TreeGrafter"/>
</dbReference>
<feature type="domain" description="DAGKc" evidence="1">
    <location>
        <begin position="1"/>
        <end position="128"/>
    </location>
</feature>
<dbReference type="Proteomes" id="UP001212997">
    <property type="component" value="Unassembled WGS sequence"/>
</dbReference>
<dbReference type="InterPro" id="IPR050187">
    <property type="entry name" value="Lipid_Phosphate_FormReg"/>
</dbReference>
<dbReference type="Pfam" id="PF00781">
    <property type="entry name" value="DAGK_cat"/>
    <property type="match status" value="1"/>
</dbReference>
<dbReference type="EMBL" id="JANAWD010000369">
    <property type="protein sequence ID" value="KAJ3480539.1"/>
    <property type="molecule type" value="Genomic_DNA"/>
</dbReference>
<evidence type="ECO:0000313" key="2">
    <source>
        <dbReference type="EMBL" id="KAJ3480539.1"/>
    </source>
</evidence>
<evidence type="ECO:0000313" key="3">
    <source>
        <dbReference type="Proteomes" id="UP001212997"/>
    </source>
</evidence>
<organism evidence="2 3">
    <name type="scientific">Meripilus lineatus</name>
    <dbReference type="NCBI Taxonomy" id="2056292"/>
    <lineage>
        <taxon>Eukaryota</taxon>
        <taxon>Fungi</taxon>
        <taxon>Dikarya</taxon>
        <taxon>Basidiomycota</taxon>
        <taxon>Agaricomycotina</taxon>
        <taxon>Agaricomycetes</taxon>
        <taxon>Polyporales</taxon>
        <taxon>Meripilaceae</taxon>
        <taxon>Meripilus</taxon>
    </lineage>
</organism>
<dbReference type="InterPro" id="IPR016064">
    <property type="entry name" value="NAD/diacylglycerol_kinase_sf"/>
</dbReference>
<dbReference type="SUPFAM" id="SSF111331">
    <property type="entry name" value="NAD kinase/diacylglycerol kinase-like"/>
    <property type="match status" value="1"/>
</dbReference>
<proteinExistence type="predicted"/>
<accession>A0AAD5UXK1</accession>
<dbReference type="InterPro" id="IPR001206">
    <property type="entry name" value="Diacylglycerol_kinase_cat_dom"/>
</dbReference>
<sequence length="388" mass="42147">MSLIVIYNPVCGHGTAKSLFEEKVIPLIKEQGKQIHGVFETAHAGHSGEIVLDHLRSFSQDLTIVLGSGDGTLHEIINAVKSFSSSEPREITFALVPCGTANALYYSLFPPTSQEDVNDSAYALRSLTSFLSSNKSIPLTFALTSVSSADGEGVSTETSISVVVASTSLHASILHDSEALRETIPGIDRFKIAAQQNITRWYSARAKLLPKPGFSSVELYDPNEDRFIQLEHPVVLEGPFAYFLSTVNVDRLESAFRITPFHRASGTVTQSLEVVILRPLRHPNINDPSDQSKTQFAATSGFVLGGAYRDGAHVRMRYNEDGSITEDGHGESVIEYYRCGGWEWSPEASDPTAHLVCLDGAILKIPPGGTASCNTTRAVDGIEFLVFT</sequence>
<dbReference type="PANTHER" id="PTHR12358">
    <property type="entry name" value="SPHINGOSINE KINASE"/>
    <property type="match status" value="1"/>
</dbReference>
<comment type="caution">
    <text evidence="2">The sequence shown here is derived from an EMBL/GenBank/DDBJ whole genome shotgun (WGS) entry which is preliminary data.</text>
</comment>
<dbReference type="AlphaFoldDB" id="A0AAD5UXK1"/>
<dbReference type="InterPro" id="IPR017438">
    <property type="entry name" value="ATP-NAD_kinase_N"/>
</dbReference>
<protein>
    <recommendedName>
        <fullName evidence="1">DAGKc domain-containing protein</fullName>
    </recommendedName>
</protein>
<name>A0AAD5UXK1_9APHY</name>